<dbReference type="Gene3D" id="3.30.530.80">
    <property type="match status" value="1"/>
</dbReference>
<proteinExistence type="predicted"/>
<gene>
    <name evidence="2" type="ordered locus">CHU_2344</name>
</gene>
<feature type="signal peptide" evidence="1">
    <location>
        <begin position="1"/>
        <end position="21"/>
    </location>
</feature>
<accession>A0A6N4STH7</accession>
<dbReference type="RefSeq" id="WP_011585716.1">
    <property type="nucleotide sequence ID" value="NC_008255.1"/>
</dbReference>
<evidence type="ECO:0000313" key="3">
    <source>
        <dbReference type="Proteomes" id="UP000001822"/>
    </source>
</evidence>
<organism evidence="2 3">
    <name type="scientific">Cytophaga hutchinsonii (strain ATCC 33406 / DSM 1761 / CIP 103989 / NBRC 15051 / NCIMB 9469 / D465)</name>
    <dbReference type="NCBI Taxonomy" id="269798"/>
    <lineage>
        <taxon>Bacteria</taxon>
        <taxon>Pseudomonadati</taxon>
        <taxon>Bacteroidota</taxon>
        <taxon>Cytophagia</taxon>
        <taxon>Cytophagales</taxon>
        <taxon>Cytophagaceae</taxon>
        <taxon>Cytophaga</taxon>
    </lineage>
</organism>
<dbReference type="AlphaFoldDB" id="A0A6N4STH7"/>
<name>A0A6N4STH7_CYTH3</name>
<evidence type="ECO:0000256" key="1">
    <source>
        <dbReference type="SAM" id="SignalP"/>
    </source>
</evidence>
<dbReference type="OrthoDB" id="894059at2"/>
<evidence type="ECO:0008006" key="4">
    <source>
        <dbReference type="Google" id="ProtNLM"/>
    </source>
</evidence>
<feature type="chain" id="PRO_5027011373" description="DUF4468 domain-containing protein" evidence="1">
    <location>
        <begin position="22"/>
        <end position="180"/>
    </location>
</feature>
<evidence type="ECO:0000313" key="2">
    <source>
        <dbReference type="EMBL" id="ABG59602.1"/>
    </source>
</evidence>
<dbReference type="KEGG" id="chu:CHU_2344"/>
<dbReference type="Proteomes" id="UP000001822">
    <property type="component" value="Chromosome"/>
</dbReference>
<keyword evidence="3" id="KW-1185">Reference proteome</keyword>
<dbReference type="EMBL" id="CP000383">
    <property type="protein sequence ID" value="ABG59602.1"/>
    <property type="molecule type" value="Genomic_DNA"/>
</dbReference>
<protein>
    <recommendedName>
        <fullName evidence="4">DUF4468 domain-containing protein</fullName>
    </recommendedName>
</protein>
<keyword evidence="1" id="KW-0732">Signal</keyword>
<reference evidence="2 3" key="1">
    <citation type="journal article" date="2007" name="Appl. Environ. Microbiol.">
        <title>Genome sequence of the cellulolytic gliding bacterium Cytophaga hutchinsonii.</title>
        <authorList>
            <person name="Xie G."/>
            <person name="Bruce D.C."/>
            <person name="Challacombe J.F."/>
            <person name="Chertkov O."/>
            <person name="Detter J.C."/>
            <person name="Gilna P."/>
            <person name="Han C.S."/>
            <person name="Lucas S."/>
            <person name="Misra M."/>
            <person name="Myers G.L."/>
            <person name="Richardson P."/>
            <person name="Tapia R."/>
            <person name="Thayer N."/>
            <person name="Thompson L.S."/>
            <person name="Brettin T.S."/>
            <person name="Henrissat B."/>
            <person name="Wilson D.B."/>
            <person name="McBride M.J."/>
        </authorList>
    </citation>
    <scope>NUCLEOTIDE SEQUENCE [LARGE SCALE GENOMIC DNA]</scope>
    <source>
        <strain evidence="3">ATCC 33406 / DSM 1761 / CIP 103989 / NBRC 15051 / NCIMB 9469 / D465</strain>
    </source>
</reference>
<sequence>MKIIYSFFIGIALAVCSQAQSLPAVDSTTKKIAYTDVVTVDGATQAVLFKRAHGLNISGSGVLTDKPADGYYSYKGQFKVSYHAPQPGLMHAGIVTYTVVLACKDGRYKYVITDFVHTSEKGNGGALEKSVPECNKYVLSMQGWGDIKKLTAAEMEKLVANIKVGMGNQNDKPVNVGTDW</sequence>